<proteinExistence type="predicted"/>
<sequence>MLSKLRKLFQKDQSTGSNLHLPDEEEQRFTLYLKDLKVGELSCEEGIWTFSYSDEFKARSDEFYPIVGFPKLDKVYKSKSLWPFFLIRIPGLGQPRVREIIKAEHLDINNEAQLLRRFGRKTIANPYELTV</sequence>
<dbReference type="EMBL" id="JPOS01000012">
    <property type="protein sequence ID" value="KGE89164.1"/>
    <property type="molecule type" value="Genomic_DNA"/>
</dbReference>
<name>A0A098S9C0_9BACT</name>
<reference evidence="1 2" key="1">
    <citation type="journal article" date="2014" name="Int. J. Syst. Evol. Microbiol.">
        <title>Phaeodactylibacter xiamenensis gen. nov., sp. nov., a member of the family Saprospiraceae isolated from the marine alga Phaeodactylum tricornutum.</title>
        <authorList>
            <person name="Chen Z.Jr."/>
            <person name="Lei X."/>
            <person name="Lai Q."/>
            <person name="Li Y."/>
            <person name="Zhang B."/>
            <person name="Zhang J."/>
            <person name="Zhang H."/>
            <person name="Yang L."/>
            <person name="Zheng W."/>
            <person name="Tian Y."/>
            <person name="Yu Z."/>
            <person name="Xu H.Jr."/>
            <person name="Zheng T."/>
        </authorList>
    </citation>
    <scope>NUCLEOTIDE SEQUENCE [LARGE SCALE GENOMIC DNA]</scope>
    <source>
        <strain evidence="1 2">KD52</strain>
    </source>
</reference>
<comment type="caution">
    <text evidence="1">The sequence shown here is derived from an EMBL/GenBank/DDBJ whole genome shotgun (WGS) entry which is preliminary data.</text>
</comment>
<dbReference type="RefSeq" id="WP_044217048.1">
    <property type="nucleotide sequence ID" value="NZ_JBKAGJ010000001.1"/>
</dbReference>
<organism evidence="1 2">
    <name type="scientific">Phaeodactylibacter xiamenensis</name>
    <dbReference type="NCBI Taxonomy" id="1524460"/>
    <lineage>
        <taxon>Bacteria</taxon>
        <taxon>Pseudomonadati</taxon>
        <taxon>Bacteroidota</taxon>
        <taxon>Saprospiria</taxon>
        <taxon>Saprospirales</taxon>
        <taxon>Haliscomenobacteraceae</taxon>
        <taxon>Phaeodactylibacter</taxon>
    </lineage>
</organism>
<evidence type="ECO:0008006" key="3">
    <source>
        <dbReference type="Google" id="ProtNLM"/>
    </source>
</evidence>
<protein>
    <recommendedName>
        <fullName evidence="3">HipA N-terminal subdomain 1 domain-containing protein</fullName>
    </recommendedName>
</protein>
<dbReference type="OrthoDB" id="1093800at2"/>
<evidence type="ECO:0000313" key="2">
    <source>
        <dbReference type="Proteomes" id="UP000029736"/>
    </source>
</evidence>
<accession>A0A098S9C0</accession>
<keyword evidence="2" id="KW-1185">Reference proteome</keyword>
<evidence type="ECO:0000313" key="1">
    <source>
        <dbReference type="EMBL" id="KGE89164.1"/>
    </source>
</evidence>
<gene>
    <name evidence="1" type="ORF">IX84_05225</name>
</gene>
<dbReference type="AlphaFoldDB" id="A0A098S9C0"/>
<dbReference type="Proteomes" id="UP000029736">
    <property type="component" value="Unassembled WGS sequence"/>
</dbReference>